<evidence type="ECO:0000256" key="1">
    <source>
        <dbReference type="ARBA" id="ARBA00004141"/>
    </source>
</evidence>
<feature type="region of interest" description="Disordered" evidence="6">
    <location>
        <begin position="547"/>
        <end position="567"/>
    </location>
</feature>
<feature type="transmembrane region" description="Helical" evidence="7">
    <location>
        <begin position="516"/>
        <end position="534"/>
    </location>
</feature>
<feature type="transmembrane region" description="Helical" evidence="7">
    <location>
        <begin position="169"/>
        <end position="188"/>
    </location>
</feature>
<name>A0A439D219_9PEZI</name>
<evidence type="ECO:0000256" key="4">
    <source>
        <dbReference type="ARBA" id="ARBA00022989"/>
    </source>
</evidence>
<dbReference type="GO" id="GO:0022857">
    <property type="term" value="F:transmembrane transporter activity"/>
    <property type="evidence" value="ECO:0007669"/>
    <property type="project" value="InterPro"/>
</dbReference>
<sequence length="567" mass="60935">MKTSLEADAQSTQKPITVNDTASNAPSLERKADDNLEYPSGLKLWLILISLCLSVFLVALDQTIIAPALGAITGEFNSTKDIGWYGSAYLLTGTALIPLYGTIYHIFDIKYTFIAAIALFELGSLISAVAPSSMAFIIGRAIAGLGNAGLFSGSAVILSYSLPLRKRPIMFGAFGGIWGIASVAGPLLGGAFTDNITWRWCFYINLFIGGAAVLVIFLFLRIPRVNNPDGQSTTSRLLQLDLVGAGILIPGIIMLLLALQWGGVQYPWNDSRIIGLLVGAAVTVLIFVGVEQWQGDRGILPPRFFKERNVVCAMLFNFFFGASFFALVYYLSLYFQAIKGDTAVEAGIKLLPLLISSVISSVSSGGIISVTGFYNPAVLLGTALLSTGIGLITTFKLTTPLSRWFGYQVITGLGTGVCFQIGLLVVQNVLSQELVPQGTACVQFFQSLGGALFIAVAQTLFQNGLIDGIRRAAPQLDPTIFINSGARDIPEILEKLGQPDSLEHVLMAYMSGLRNTYYMSTAAAVAAFLVTLGLDWKKIKKNSTATKGNARQRTDSNEVNIRKVDAE</sequence>
<dbReference type="FunFam" id="1.20.1250.20:FF:000196">
    <property type="entry name" value="MFS toxin efflux pump (AflT)"/>
    <property type="match status" value="1"/>
</dbReference>
<feature type="compositionally biased region" description="Basic and acidic residues" evidence="6">
    <location>
        <begin position="552"/>
        <end position="567"/>
    </location>
</feature>
<feature type="region of interest" description="Disordered" evidence="6">
    <location>
        <begin position="1"/>
        <end position="21"/>
    </location>
</feature>
<accession>A0A439D219</accession>
<evidence type="ECO:0000313" key="10">
    <source>
        <dbReference type="Proteomes" id="UP000286045"/>
    </source>
</evidence>
<dbReference type="InterPro" id="IPR011701">
    <property type="entry name" value="MFS"/>
</dbReference>
<dbReference type="EMBL" id="RYZI01000197">
    <property type="protein sequence ID" value="RWA08503.1"/>
    <property type="molecule type" value="Genomic_DNA"/>
</dbReference>
<dbReference type="Gene3D" id="1.20.1250.20">
    <property type="entry name" value="MFS general substrate transporter like domains"/>
    <property type="match status" value="1"/>
</dbReference>
<feature type="transmembrane region" description="Helical" evidence="7">
    <location>
        <begin position="240"/>
        <end position="261"/>
    </location>
</feature>
<comment type="caution">
    <text evidence="9">The sequence shown here is derived from an EMBL/GenBank/DDBJ whole genome shotgun (WGS) entry which is preliminary data.</text>
</comment>
<evidence type="ECO:0000259" key="8">
    <source>
        <dbReference type="PROSITE" id="PS50850"/>
    </source>
</evidence>
<feature type="transmembrane region" description="Helical" evidence="7">
    <location>
        <begin position="377"/>
        <end position="398"/>
    </location>
</feature>
<feature type="transmembrane region" description="Helical" evidence="7">
    <location>
        <begin position="200"/>
        <end position="220"/>
    </location>
</feature>
<evidence type="ECO:0000256" key="3">
    <source>
        <dbReference type="ARBA" id="ARBA00022692"/>
    </source>
</evidence>
<reference evidence="9 10" key="1">
    <citation type="submission" date="2018-12" db="EMBL/GenBank/DDBJ databases">
        <title>Draft genome sequence of Xylaria grammica IHI A82.</title>
        <authorList>
            <person name="Buettner E."/>
            <person name="Kellner H."/>
        </authorList>
    </citation>
    <scope>NUCLEOTIDE SEQUENCE [LARGE SCALE GENOMIC DNA]</scope>
    <source>
        <strain evidence="9 10">IHI A82</strain>
    </source>
</reference>
<feature type="transmembrane region" description="Helical" evidence="7">
    <location>
        <begin position="350"/>
        <end position="370"/>
    </location>
</feature>
<feature type="transmembrane region" description="Helical" evidence="7">
    <location>
        <begin position="82"/>
        <end position="104"/>
    </location>
</feature>
<keyword evidence="4 7" id="KW-1133">Transmembrane helix</keyword>
<keyword evidence="5 7" id="KW-0472">Membrane</keyword>
<keyword evidence="3 7" id="KW-0812">Transmembrane</keyword>
<dbReference type="CDD" id="cd17502">
    <property type="entry name" value="MFS_Azr1_MDR_like"/>
    <property type="match status" value="1"/>
</dbReference>
<dbReference type="Proteomes" id="UP000286045">
    <property type="component" value="Unassembled WGS sequence"/>
</dbReference>
<keyword evidence="2" id="KW-0813">Transport</keyword>
<protein>
    <recommendedName>
        <fullName evidence="8">Major facilitator superfamily (MFS) profile domain-containing protein</fullName>
    </recommendedName>
</protein>
<feature type="transmembrane region" description="Helical" evidence="7">
    <location>
        <begin position="136"/>
        <end position="162"/>
    </location>
</feature>
<dbReference type="SUPFAM" id="SSF103473">
    <property type="entry name" value="MFS general substrate transporter"/>
    <property type="match status" value="1"/>
</dbReference>
<dbReference type="AlphaFoldDB" id="A0A439D219"/>
<evidence type="ECO:0000256" key="2">
    <source>
        <dbReference type="ARBA" id="ARBA00022448"/>
    </source>
</evidence>
<dbReference type="InterPro" id="IPR020846">
    <property type="entry name" value="MFS_dom"/>
</dbReference>
<dbReference type="Gene3D" id="1.20.1720.10">
    <property type="entry name" value="Multidrug resistance protein D"/>
    <property type="match status" value="1"/>
</dbReference>
<feature type="transmembrane region" description="Helical" evidence="7">
    <location>
        <begin position="273"/>
        <end position="290"/>
    </location>
</feature>
<dbReference type="PANTHER" id="PTHR23501:SF198">
    <property type="entry name" value="AZOLE RESISTANCE PROTEIN 1-RELATED"/>
    <property type="match status" value="1"/>
</dbReference>
<dbReference type="GO" id="GO:0005886">
    <property type="term" value="C:plasma membrane"/>
    <property type="evidence" value="ECO:0007669"/>
    <property type="project" value="TreeGrafter"/>
</dbReference>
<dbReference type="PROSITE" id="PS50850">
    <property type="entry name" value="MFS"/>
    <property type="match status" value="1"/>
</dbReference>
<gene>
    <name evidence="9" type="ORF">EKO27_g6614</name>
</gene>
<feature type="transmembrane region" description="Helical" evidence="7">
    <location>
        <begin position="44"/>
        <end position="70"/>
    </location>
</feature>
<dbReference type="InterPro" id="IPR036259">
    <property type="entry name" value="MFS_trans_sf"/>
</dbReference>
<dbReference type="FunFam" id="1.20.1720.10:FF:000012">
    <property type="entry name" value="MFS toxin efflux pump (AflT)"/>
    <property type="match status" value="1"/>
</dbReference>
<evidence type="ECO:0000313" key="9">
    <source>
        <dbReference type="EMBL" id="RWA08503.1"/>
    </source>
</evidence>
<feature type="transmembrane region" description="Helical" evidence="7">
    <location>
        <begin position="404"/>
        <end position="426"/>
    </location>
</feature>
<dbReference type="PANTHER" id="PTHR23501">
    <property type="entry name" value="MAJOR FACILITATOR SUPERFAMILY"/>
    <property type="match status" value="1"/>
</dbReference>
<comment type="subcellular location">
    <subcellularLocation>
        <location evidence="1">Membrane</location>
        <topology evidence="1">Multi-pass membrane protein</topology>
    </subcellularLocation>
</comment>
<organism evidence="9 10">
    <name type="scientific">Xylaria grammica</name>
    <dbReference type="NCBI Taxonomy" id="363999"/>
    <lineage>
        <taxon>Eukaryota</taxon>
        <taxon>Fungi</taxon>
        <taxon>Dikarya</taxon>
        <taxon>Ascomycota</taxon>
        <taxon>Pezizomycotina</taxon>
        <taxon>Sordariomycetes</taxon>
        <taxon>Xylariomycetidae</taxon>
        <taxon>Xylariales</taxon>
        <taxon>Xylariaceae</taxon>
        <taxon>Xylaria</taxon>
    </lineage>
</organism>
<keyword evidence="10" id="KW-1185">Reference proteome</keyword>
<feature type="transmembrane region" description="Helical" evidence="7">
    <location>
        <begin position="438"/>
        <end position="461"/>
    </location>
</feature>
<evidence type="ECO:0000256" key="6">
    <source>
        <dbReference type="SAM" id="MobiDB-lite"/>
    </source>
</evidence>
<dbReference type="Pfam" id="PF07690">
    <property type="entry name" value="MFS_1"/>
    <property type="match status" value="1"/>
</dbReference>
<evidence type="ECO:0000256" key="5">
    <source>
        <dbReference type="ARBA" id="ARBA00023136"/>
    </source>
</evidence>
<feature type="transmembrane region" description="Helical" evidence="7">
    <location>
        <begin position="310"/>
        <end position="330"/>
    </location>
</feature>
<feature type="transmembrane region" description="Helical" evidence="7">
    <location>
        <begin position="111"/>
        <end position="130"/>
    </location>
</feature>
<dbReference type="PRINTS" id="PR01036">
    <property type="entry name" value="TCRTETB"/>
</dbReference>
<feature type="domain" description="Major facilitator superfamily (MFS) profile" evidence="8">
    <location>
        <begin position="47"/>
        <end position="539"/>
    </location>
</feature>
<proteinExistence type="predicted"/>
<evidence type="ECO:0000256" key="7">
    <source>
        <dbReference type="SAM" id="Phobius"/>
    </source>
</evidence>